<dbReference type="Proteomes" id="UP000654482">
    <property type="component" value="Unassembled WGS sequence"/>
</dbReference>
<evidence type="ECO:0000313" key="2">
    <source>
        <dbReference type="EMBL" id="MBE9114469.1"/>
    </source>
</evidence>
<organism evidence="2 3">
    <name type="scientific">Lusitaniella coriacea LEGE 07157</name>
    <dbReference type="NCBI Taxonomy" id="945747"/>
    <lineage>
        <taxon>Bacteria</taxon>
        <taxon>Bacillati</taxon>
        <taxon>Cyanobacteriota</taxon>
        <taxon>Cyanophyceae</taxon>
        <taxon>Spirulinales</taxon>
        <taxon>Lusitaniellaceae</taxon>
        <taxon>Lusitaniella</taxon>
    </lineage>
</organism>
<keyword evidence="1" id="KW-0812">Transmembrane</keyword>
<protein>
    <submittedName>
        <fullName evidence="2">Type II secretion system protein</fullName>
    </submittedName>
</protein>
<proteinExistence type="predicted"/>
<dbReference type="NCBIfam" id="NF038303">
    <property type="entry name" value="EPS_HpsB"/>
    <property type="match status" value="1"/>
</dbReference>
<dbReference type="AlphaFoldDB" id="A0A8J7B6J5"/>
<reference evidence="2" key="1">
    <citation type="submission" date="2020-10" db="EMBL/GenBank/DDBJ databases">
        <authorList>
            <person name="Castelo-Branco R."/>
            <person name="Eusebio N."/>
            <person name="Adriana R."/>
            <person name="Vieira A."/>
            <person name="Brugerolle De Fraissinette N."/>
            <person name="Rezende De Castro R."/>
            <person name="Schneider M.P."/>
            <person name="Vasconcelos V."/>
            <person name="Leao P.N."/>
        </authorList>
    </citation>
    <scope>NUCLEOTIDE SEQUENCE</scope>
    <source>
        <strain evidence="2">LEGE 07157</strain>
    </source>
</reference>
<feature type="transmembrane region" description="Helical" evidence="1">
    <location>
        <begin position="21"/>
        <end position="42"/>
    </location>
</feature>
<evidence type="ECO:0000313" key="3">
    <source>
        <dbReference type="Proteomes" id="UP000654482"/>
    </source>
</evidence>
<gene>
    <name evidence="2" type="ORF">IQ249_01035</name>
</gene>
<dbReference type="EMBL" id="JADEWZ010000001">
    <property type="protein sequence ID" value="MBE9114469.1"/>
    <property type="molecule type" value="Genomic_DNA"/>
</dbReference>
<dbReference type="RefSeq" id="WP_194027543.1">
    <property type="nucleotide sequence ID" value="NZ_JADEWZ010000001.1"/>
</dbReference>
<keyword evidence="3" id="KW-1185">Reference proteome</keyword>
<keyword evidence="1" id="KW-1133">Transmembrane helix</keyword>
<accession>A0A8J7B6J5</accession>
<comment type="caution">
    <text evidence="2">The sequence shown here is derived from an EMBL/GenBank/DDBJ whole genome shotgun (WGS) entry which is preliminary data.</text>
</comment>
<sequence length="234" mass="25684">MNPHKIFKHLQSQSDESGLTIIESLVAIIVVSIMLVSIAPVLTLSVANRLQAKQTEAATKAAQAYIDGIRSGTIDHPPVMRKGDDTLGKYNAPQTGNLTCNDANKKEYCTAPANNLFCIDGDGEDVKNAGDKYKCTKDSHRDMIVQGFGYVPDPDRSKGYRSYKLGVRVYRADAFALSGKLLKHSDTGVEGKKQSSFGYFKKKTPLLETTSEIEVDDSSEFDKLCKKAGFQNCF</sequence>
<evidence type="ECO:0000256" key="1">
    <source>
        <dbReference type="SAM" id="Phobius"/>
    </source>
</evidence>
<name>A0A8J7B6J5_9CYAN</name>
<keyword evidence="1" id="KW-0472">Membrane</keyword>